<dbReference type="SUPFAM" id="SSF50630">
    <property type="entry name" value="Acid proteases"/>
    <property type="match status" value="1"/>
</dbReference>
<evidence type="ECO:0000313" key="1">
    <source>
        <dbReference type="EMBL" id="KAF5205974.1"/>
    </source>
</evidence>
<dbReference type="Proteomes" id="UP000554482">
    <property type="component" value="Unassembled WGS sequence"/>
</dbReference>
<dbReference type="EMBL" id="JABWDY010003393">
    <property type="protein sequence ID" value="KAF5205974.1"/>
    <property type="molecule type" value="Genomic_DNA"/>
</dbReference>
<feature type="non-terminal residue" evidence="1">
    <location>
        <position position="1"/>
    </location>
</feature>
<dbReference type="AlphaFoldDB" id="A0A7J6X8D0"/>
<name>A0A7J6X8D0_THATH</name>
<evidence type="ECO:0000313" key="2">
    <source>
        <dbReference type="Proteomes" id="UP000554482"/>
    </source>
</evidence>
<keyword evidence="2" id="KW-1185">Reference proteome</keyword>
<organism evidence="1 2">
    <name type="scientific">Thalictrum thalictroides</name>
    <name type="common">Rue-anemone</name>
    <name type="synonym">Anemone thalictroides</name>
    <dbReference type="NCBI Taxonomy" id="46969"/>
    <lineage>
        <taxon>Eukaryota</taxon>
        <taxon>Viridiplantae</taxon>
        <taxon>Streptophyta</taxon>
        <taxon>Embryophyta</taxon>
        <taxon>Tracheophyta</taxon>
        <taxon>Spermatophyta</taxon>
        <taxon>Magnoliopsida</taxon>
        <taxon>Ranunculales</taxon>
        <taxon>Ranunculaceae</taxon>
        <taxon>Thalictroideae</taxon>
        <taxon>Thalictrum</taxon>
    </lineage>
</organism>
<comment type="caution">
    <text evidence="1">The sequence shown here is derived from an EMBL/GenBank/DDBJ whole genome shotgun (WGS) entry which is preliminary data.</text>
</comment>
<proteinExistence type="predicted"/>
<accession>A0A7J6X8D0</accession>
<dbReference type="Gene3D" id="2.40.70.10">
    <property type="entry name" value="Acid Proteases"/>
    <property type="match status" value="1"/>
</dbReference>
<reference evidence="1 2" key="1">
    <citation type="submission" date="2020-06" db="EMBL/GenBank/DDBJ databases">
        <title>Transcriptomic and genomic resources for Thalictrum thalictroides and T. hernandezii: Facilitating candidate gene discovery in an emerging model plant lineage.</title>
        <authorList>
            <person name="Arias T."/>
            <person name="Riano-Pachon D.M."/>
            <person name="Di Stilio V.S."/>
        </authorList>
    </citation>
    <scope>NUCLEOTIDE SEQUENCE [LARGE SCALE GENOMIC DNA]</scope>
    <source>
        <strain evidence="2">cv. WT478/WT964</strain>
        <tissue evidence="1">Leaves</tissue>
    </source>
</reference>
<sequence>FKFNSSIGSLKLYKVNPYGYQTIPTTPLQLVTPRITLYYVNLTGISVGNVLVPVSPAFDMKTGAGTILDTNTHFEEFPNLEESLKDVCLLVSEADAIVEEEINAFFPPYPHHITQEQWLGFKRWLKSDMGWPIRSLCKPWYEHVRHSQIVCFYCRGGVVIDVDSGSDISADEDEDGLVEGIAAGDETDGDSDATEE</sequence>
<protein>
    <submittedName>
        <fullName evidence="1">Uncharacterized protein</fullName>
    </submittedName>
</protein>
<gene>
    <name evidence="1" type="ORF">FRX31_004440</name>
</gene>
<dbReference type="InterPro" id="IPR021109">
    <property type="entry name" value="Peptidase_aspartic_dom_sf"/>
</dbReference>